<organism evidence="3 4">
    <name type="scientific">Mugilogobius chulae</name>
    <name type="common">yellowstripe goby</name>
    <dbReference type="NCBI Taxonomy" id="88201"/>
    <lineage>
        <taxon>Eukaryota</taxon>
        <taxon>Metazoa</taxon>
        <taxon>Chordata</taxon>
        <taxon>Craniata</taxon>
        <taxon>Vertebrata</taxon>
        <taxon>Euteleostomi</taxon>
        <taxon>Actinopterygii</taxon>
        <taxon>Neopterygii</taxon>
        <taxon>Teleostei</taxon>
        <taxon>Neoteleostei</taxon>
        <taxon>Acanthomorphata</taxon>
        <taxon>Gobiaria</taxon>
        <taxon>Gobiiformes</taxon>
        <taxon>Gobioidei</taxon>
        <taxon>Gobiidae</taxon>
        <taxon>Gobionellinae</taxon>
        <taxon>Mugilogobius</taxon>
    </lineage>
</organism>
<reference evidence="4" key="1">
    <citation type="submission" date="2024-04" db="EMBL/GenBank/DDBJ databases">
        <title>Salinicola lusitanus LLJ914,a marine bacterium isolated from the Okinawa Trough.</title>
        <authorList>
            <person name="Li J."/>
        </authorList>
    </citation>
    <scope>NUCLEOTIDE SEQUENCE [LARGE SCALE GENOMIC DNA]</scope>
</reference>
<proteinExistence type="predicted"/>
<evidence type="ECO:0000256" key="1">
    <source>
        <dbReference type="SAM" id="MobiDB-lite"/>
    </source>
</evidence>
<keyword evidence="4" id="KW-1185">Reference proteome</keyword>
<feature type="region of interest" description="Disordered" evidence="1">
    <location>
        <begin position="68"/>
        <end position="115"/>
    </location>
</feature>
<dbReference type="InterPro" id="IPR000477">
    <property type="entry name" value="RT_dom"/>
</dbReference>
<gene>
    <name evidence="3" type="ORF">WMY93_029749</name>
</gene>
<dbReference type="Proteomes" id="UP001460270">
    <property type="component" value="Unassembled WGS sequence"/>
</dbReference>
<name>A0AAW0MLW2_9GOBI</name>
<evidence type="ECO:0000313" key="4">
    <source>
        <dbReference type="Proteomes" id="UP001460270"/>
    </source>
</evidence>
<dbReference type="CDD" id="cd01650">
    <property type="entry name" value="RT_nLTR_like"/>
    <property type="match status" value="1"/>
</dbReference>
<dbReference type="EMBL" id="JBBPFD010000022">
    <property type="protein sequence ID" value="KAK7881340.1"/>
    <property type="molecule type" value="Genomic_DNA"/>
</dbReference>
<accession>A0AAW0MLW2</accession>
<evidence type="ECO:0000313" key="3">
    <source>
        <dbReference type="EMBL" id="KAK7881340.1"/>
    </source>
</evidence>
<dbReference type="AlphaFoldDB" id="A0AAW0MLW2"/>
<dbReference type="SUPFAM" id="SSF56672">
    <property type="entry name" value="DNA/RNA polymerases"/>
    <property type="match status" value="1"/>
</dbReference>
<sequence>MYLPNYDLLFPQLDTQSLLPATLDPNDGFYPYAYPEKQPLLVRRNLYATWSRSPGSLRSNPWLGRLFSPATRSPRRNKTGDPRFGRLFSPVKESPKQGVSGVGGHSPPTPSRRIPTPKRIIFRDFDVPPNIVFLGYRKRSYLQGKTKRLARETWAIRRFFSLDKRKPTCSSRAKPLRASYHTCQLLWRKKRKDLVNLILLGGLPHCKIPKEEIETYYTNIWSTTRAYKGLGQFGNLPAADNVPFQNPITCSEVLMVVKRMMAKSSPGPDGIRRPHLLLHDRRGIKLARLFNMWLVSGYIPKIMKGALTTLIPKSSDETAVRSLKNWRPISKGCWKHAPPHSRQRGFAKGPGCAENILIIDRLHSAAKSRARSLGAAFIDLSKAFDSVSHQLIFEVLERKGVDQLIINVVRSAYSGACTMVKTLGGSTAPIPILSGVKQGDPLSPILFNLALDPFMYLLEREVVGVQFGKDLSISSIAYADDLVLLGESYSDLQKSTNVLSVFLNNVGLIANPAKCHSFVLNAERGRVHLNPCPPLIFQGEEIQLNEHGELIQYLGILVDPWKGIVAGNPKDQLEDLISKVGAARLKPSQKVTLLRQYILPKIIYVCDHSNVGVSKLSEMDRLVRNALKKWLHLESHVTDGLFYSKHKDGGLNIPRLSQQIVRIQLKSCGADTPVSGP</sequence>
<evidence type="ECO:0000259" key="2">
    <source>
        <dbReference type="PROSITE" id="PS50878"/>
    </source>
</evidence>
<protein>
    <recommendedName>
        <fullName evidence="2">Reverse transcriptase domain-containing protein</fullName>
    </recommendedName>
</protein>
<dbReference type="Pfam" id="PF00078">
    <property type="entry name" value="RVT_1"/>
    <property type="match status" value="1"/>
</dbReference>
<dbReference type="PROSITE" id="PS50878">
    <property type="entry name" value="RT_POL"/>
    <property type="match status" value="1"/>
</dbReference>
<feature type="domain" description="Reverse transcriptase" evidence="2">
    <location>
        <begin position="292"/>
        <end position="558"/>
    </location>
</feature>
<dbReference type="InterPro" id="IPR043502">
    <property type="entry name" value="DNA/RNA_pol_sf"/>
</dbReference>
<dbReference type="PANTHER" id="PTHR19446">
    <property type="entry name" value="REVERSE TRANSCRIPTASES"/>
    <property type="match status" value="1"/>
</dbReference>
<comment type="caution">
    <text evidence="3">The sequence shown here is derived from an EMBL/GenBank/DDBJ whole genome shotgun (WGS) entry which is preliminary data.</text>
</comment>